<gene>
    <name evidence="1" type="ORF">HSBAA_37650</name>
</gene>
<dbReference type="EMBL" id="AP019514">
    <property type="protein sequence ID" value="BBI62459.1"/>
    <property type="molecule type" value="Genomic_DNA"/>
</dbReference>
<reference evidence="1 2" key="1">
    <citation type="journal article" date="2019" name="Microbiol. Resour. Announc.">
        <title>Complete Genome Sequence of Halomonas sulfidaeris Strain Esulfide1 Isolated from a Metal Sulfide Rock at a Depth of 2,200 Meters, Obtained Using Nanopore Sequencing.</title>
        <authorList>
            <person name="Saito M."/>
            <person name="Nishigata A."/>
            <person name="Galipon J."/>
            <person name="Arakawa K."/>
        </authorList>
    </citation>
    <scope>NUCLEOTIDE SEQUENCE [LARGE SCALE GENOMIC DNA]</scope>
    <source>
        <strain evidence="1 2">ATCC BAA-803</strain>
    </source>
</reference>
<dbReference type="KEGG" id="hsr:HSBAA_37650"/>
<proteinExistence type="predicted"/>
<name>A0A455UDP7_9GAMM</name>
<dbReference type="AlphaFoldDB" id="A0A455UDP7"/>
<organism evidence="1 2">
    <name type="scientific">Vreelandella sulfidaeris</name>
    <dbReference type="NCBI Taxonomy" id="115553"/>
    <lineage>
        <taxon>Bacteria</taxon>
        <taxon>Pseudomonadati</taxon>
        <taxon>Pseudomonadota</taxon>
        <taxon>Gammaproteobacteria</taxon>
        <taxon>Oceanospirillales</taxon>
        <taxon>Halomonadaceae</taxon>
        <taxon>Vreelandella</taxon>
    </lineage>
</organism>
<sequence>MMGIQQTLQNIEPHFHKGGKYEKFYPLFEAVDTIFTRRRALLKPLLMCVMVLILNAS</sequence>
<evidence type="ECO:0000313" key="1">
    <source>
        <dbReference type="EMBL" id="BBI62459.1"/>
    </source>
</evidence>
<evidence type="ECO:0000313" key="2">
    <source>
        <dbReference type="Proteomes" id="UP000320231"/>
    </source>
</evidence>
<protein>
    <submittedName>
        <fullName evidence="1">Uncharacterized protein</fullName>
    </submittedName>
</protein>
<dbReference type="Proteomes" id="UP000320231">
    <property type="component" value="Chromosome"/>
</dbReference>
<accession>A0A455UDP7</accession>